<dbReference type="Proteomes" id="UP000030856">
    <property type="component" value="Unassembled WGS sequence"/>
</dbReference>
<evidence type="ECO:0000313" key="2">
    <source>
        <dbReference type="EMBL" id="KHF26350.1"/>
    </source>
</evidence>
<evidence type="ECO:0000256" key="1">
    <source>
        <dbReference type="SAM" id="Phobius"/>
    </source>
</evidence>
<feature type="transmembrane region" description="Helical" evidence="1">
    <location>
        <begin position="12"/>
        <end position="31"/>
    </location>
</feature>
<keyword evidence="1" id="KW-1133">Transmembrane helix</keyword>
<name>A0A0B0HBD1_SOVGS</name>
<reference evidence="2 3" key="1">
    <citation type="journal article" date="2014" name="BMC Genomics">
        <title>The genome of the intracellular bacterium of the coastal bivalve, Solemya velum: a blueprint for thriving in and out of symbiosis.</title>
        <authorList>
            <person name="Dmytrenko O."/>
            <person name="Russell S.L."/>
            <person name="Loo W.T."/>
            <person name="Fontanez K.M."/>
            <person name="Liao L."/>
            <person name="Roeselers G."/>
            <person name="Sharma R."/>
            <person name="Stewart F.J."/>
            <person name="Newton I.L."/>
            <person name="Woyke T."/>
            <person name="Wu D."/>
            <person name="Lang J.M."/>
            <person name="Eisen J.A."/>
            <person name="Cavanaugh C.M."/>
        </authorList>
    </citation>
    <scope>NUCLEOTIDE SEQUENCE [LARGE SCALE GENOMIC DNA]</scope>
    <source>
        <strain evidence="2 3">WH</strain>
    </source>
</reference>
<keyword evidence="1" id="KW-0812">Transmembrane</keyword>
<dbReference type="RefSeq" id="WP_052132030.1">
    <property type="nucleotide sequence ID" value="NZ_JRAA01000001.1"/>
</dbReference>
<evidence type="ECO:0000313" key="3">
    <source>
        <dbReference type="Proteomes" id="UP000030856"/>
    </source>
</evidence>
<organism evidence="2 3">
    <name type="scientific">Solemya velum gill symbiont</name>
    <dbReference type="NCBI Taxonomy" id="2340"/>
    <lineage>
        <taxon>Bacteria</taxon>
        <taxon>Pseudomonadati</taxon>
        <taxon>Pseudomonadota</taxon>
        <taxon>Gammaproteobacteria</taxon>
        <taxon>sulfur-oxidizing symbionts</taxon>
    </lineage>
</organism>
<keyword evidence="3" id="KW-1185">Reference proteome</keyword>
<gene>
    <name evidence="2" type="ORF">JV46_16410</name>
</gene>
<protein>
    <submittedName>
        <fullName evidence="2">Uncharacterized protein</fullName>
    </submittedName>
</protein>
<sequence>MYLSSEQLLPQLLVACGLLYLLMLYAAVRYAPWQKLMVRENSNTYFATLVGMLFLWMLGTEIEGGAVFHLSAMTSLTLMVG</sequence>
<accession>A0A0B0HBD1</accession>
<proteinExistence type="predicted"/>
<dbReference type="AlphaFoldDB" id="A0A0B0HBD1"/>
<comment type="caution">
    <text evidence="2">The sequence shown here is derived from an EMBL/GenBank/DDBJ whole genome shotgun (WGS) entry which is preliminary data.</text>
</comment>
<feature type="transmembrane region" description="Helical" evidence="1">
    <location>
        <begin position="43"/>
        <end position="59"/>
    </location>
</feature>
<dbReference type="EMBL" id="JRAA01000001">
    <property type="protein sequence ID" value="KHF26350.1"/>
    <property type="molecule type" value="Genomic_DNA"/>
</dbReference>
<keyword evidence="1" id="KW-0472">Membrane</keyword>
<dbReference type="OrthoDB" id="5297929at2"/>